<comment type="caution">
    <text evidence="4">The sequence shown here is derived from an EMBL/GenBank/DDBJ whole genome shotgun (WGS) entry which is preliminary data.</text>
</comment>
<dbReference type="RefSeq" id="WP_321535414.1">
    <property type="nucleotide sequence ID" value="NZ_JARGDL010000005.1"/>
</dbReference>
<evidence type="ECO:0000313" key="4">
    <source>
        <dbReference type="EMBL" id="MDF1611647.1"/>
    </source>
</evidence>
<proteinExistence type="inferred from homology"/>
<dbReference type="Proteomes" id="UP001221302">
    <property type="component" value="Unassembled WGS sequence"/>
</dbReference>
<gene>
    <name evidence="4" type="ORF">P0M35_05770</name>
</gene>
<dbReference type="GO" id="GO:0005737">
    <property type="term" value="C:cytoplasm"/>
    <property type="evidence" value="ECO:0007669"/>
    <property type="project" value="TreeGrafter"/>
</dbReference>
<keyword evidence="5" id="KW-1185">Reference proteome</keyword>
<evidence type="ECO:0000256" key="1">
    <source>
        <dbReference type="ARBA" id="ARBA00008270"/>
    </source>
</evidence>
<evidence type="ECO:0000256" key="2">
    <source>
        <dbReference type="ARBA" id="ARBA00023235"/>
    </source>
</evidence>
<dbReference type="InterPro" id="IPR003719">
    <property type="entry name" value="Phenazine_PhzF-like"/>
</dbReference>
<comment type="similarity">
    <text evidence="1">Belongs to the PhzF family.</text>
</comment>
<name>A0AAE3P0V8_9BACT</name>
<evidence type="ECO:0000313" key="5">
    <source>
        <dbReference type="Proteomes" id="UP001221302"/>
    </source>
</evidence>
<dbReference type="SUPFAM" id="SSF54506">
    <property type="entry name" value="Diaminopimelate epimerase-like"/>
    <property type="match status" value="1"/>
</dbReference>
<dbReference type="NCBIfam" id="TIGR00654">
    <property type="entry name" value="PhzF_family"/>
    <property type="match status" value="1"/>
</dbReference>
<dbReference type="AlphaFoldDB" id="A0AAE3P0V8"/>
<dbReference type="EMBL" id="JARGDL010000005">
    <property type="protein sequence ID" value="MDF1611647.1"/>
    <property type="molecule type" value="Genomic_DNA"/>
</dbReference>
<keyword evidence="2" id="KW-0413">Isomerase</keyword>
<dbReference type="PANTHER" id="PTHR13774:SF17">
    <property type="entry name" value="PHENAZINE BIOSYNTHESIS-LIKE DOMAIN-CONTAINING PROTEIN"/>
    <property type="match status" value="1"/>
</dbReference>
<reference evidence="4" key="1">
    <citation type="submission" date="2023-03" db="EMBL/GenBank/DDBJ databases">
        <title>Stygiobacter electus gen. nov., sp. nov., facultatively anaerobic thermotolerant bacterium of the class Ignavibacteria from a well of Yessentuki mineral water deposit.</title>
        <authorList>
            <person name="Podosokorskaya O.A."/>
            <person name="Elcheninov A.G."/>
            <person name="Petrova N.F."/>
            <person name="Zavarzina D.G."/>
            <person name="Kublanov I.V."/>
            <person name="Merkel A.Y."/>
        </authorList>
    </citation>
    <scope>NUCLEOTIDE SEQUENCE</scope>
    <source>
        <strain evidence="4">09-Me</strain>
    </source>
</reference>
<organism evidence="4 5">
    <name type="scientific">Stygiobacter electus</name>
    <dbReference type="NCBI Taxonomy" id="3032292"/>
    <lineage>
        <taxon>Bacteria</taxon>
        <taxon>Pseudomonadati</taxon>
        <taxon>Ignavibacteriota</taxon>
        <taxon>Ignavibacteria</taxon>
        <taxon>Ignavibacteriales</taxon>
        <taxon>Melioribacteraceae</taxon>
        <taxon>Stygiobacter</taxon>
    </lineage>
</organism>
<accession>A0AAE3P0V8</accession>
<sequence length="260" mass="29266">MNLKFYQVDAFTSKVFGGNPAAIVPLENWIGDELMQNIAMENNLSETAFFVKENSHYHIRWFTPVNEVDLCGHATLASSFVIFNFIEKKSNQIKFISKSGELIVTKEDDLISLNFPSNPPNKIVSSQLIENAFQQKPIEVLQGGNYILIIFDNENFIRNYEPNIELIKKIDPHGVIISSKGNEADFVSRMFAPNEGIDEDPVTGSSHTVLIPYWTEKLGKKIFRALQVSKRGGELFCENLGNRVKISGKAVLYATGDLFL</sequence>
<dbReference type="PIRSF" id="PIRSF016184">
    <property type="entry name" value="PhzC_PhzF"/>
    <property type="match status" value="1"/>
</dbReference>
<evidence type="ECO:0000256" key="3">
    <source>
        <dbReference type="PIRSR" id="PIRSR016184-1"/>
    </source>
</evidence>
<dbReference type="Pfam" id="PF02567">
    <property type="entry name" value="PhzC-PhzF"/>
    <property type="match status" value="1"/>
</dbReference>
<dbReference type="Gene3D" id="3.10.310.10">
    <property type="entry name" value="Diaminopimelate Epimerase, Chain A, domain 1"/>
    <property type="match status" value="2"/>
</dbReference>
<dbReference type="PANTHER" id="PTHR13774">
    <property type="entry name" value="PHENAZINE BIOSYNTHESIS PROTEIN"/>
    <property type="match status" value="1"/>
</dbReference>
<protein>
    <submittedName>
        <fullName evidence="4">PhzF family phenazine biosynthesis protein</fullName>
    </submittedName>
</protein>
<dbReference type="GO" id="GO:0016853">
    <property type="term" value="F:isomerase activity"/>
    <property type="evidence" value="ECO:0007669"/>
    <property type="project" value="UniProtKB-KW"/>
</dbReference>
<feature type="active site" evidence="3">
    <location>
        <position position="46"/>
    </location>
</feature>